<gene>
    <name evidence="2" type="ORF">JYU34_011546</name>
</gene>
<organism evidence="2 3">
    <name type="scientific">Plutella xylostella</name>
    <name type="common">Diamondback moth</name>
    <name type="synonym">Plutella maculipennis</name>
    <dbReference type="NCBI Taxonomy" id="51655"/>
    <lineage>
        <taxon>Eukaryota</taxon>
        <taxon>Metazoa</taxon>
        <taxon>Ecdysozoa</taxon>
        <taxon>Arthropoda</taxon>
        <taxon>Hexapoda</taxon>
        <taxon>Insecta</taxon>
        <taxon>Pterygota</taxon>
        <taxon>Neoptera</taxon>
        <taxon>Endopterygota</taxon>
        <taxon>Lepidoptera</taxon>
        <taxon>Glossata</taxon>
        <taxon>Ditrysia</taxon>
        <taxon>Yponomeutoidea</taxon>
        <taxon>Plutellidae</taxon>
        <taxon>Plutella</taxon>
    </lineage>
</organism>
<dbReference type="EMBL" id="JAHIBW010000015">
    <property type="protein sequence ID" value="KAG7304582.1"/>
    <property type="molecule type" value="Genomic_DNA"/>
</dbReference>
<comment type="caution">
    <text evidence="2">The sequence shown here is derived from an EMBL/GenBank/DDBJ whole genome shotgun (WGS) entry which is preliminary data.</text>
</comment>
<keyword evidence="3" id="KW-1185">Reference proteome</keyword>
<reference evidence="2 3" key="1">
    <citation type="submission" date="2021-06" db="EMBL/GenBank/DDBJ databases">
        <title>A haploid diamondback moth (Plutella xylostella L.) genome assembly resolves 31 chromosomes and identifies a diamide resistance mutation.</title>
        <authorList>
            <person name="Ward C.M."/>
            <person name="Perry K.D."/>
            <person name="Baker G."/>
            <person name="Powis K."/>
            <person name="Heckel D.G."/>
            <person name="Baxter S.W."/>
        </authorList>
    </citation>
    <scope>NUCLEOTIDE SEQUENCE [LARGE SCALE GENOMIC DNA]</scope>
    <source>
        <strain evidence="2 3">LV</strain>
        <tissue evidence="2">Single pupa</tissue>
    </source>
</reference>
<proteinExistence type="predicted"/>
<feature type="compositionally biased region" description="Polar residues" evidence="1">
    <location>
        <begin position="22"/>
        <end position="48"/>
    </location>
</feature>
<sequence>MCRYPHEFLFGNGLTERIRTTKAVQKSAQDLTRTNQPSRQNIQNQKPLNSRAPPQHKRKSNEYKEYHVRGGKKMNQPPQAKKPRPPLQQRRYPTQNNQSGRK</sequence>
<evidence type="ECO:0000313" key="3">
    <source>
        <dbReference type="Proteomes" id="UP000823941"/>
    </source>
</evidence>
<accession>A0ABQ7QH80</accession>
<feature type="region of interest" description="Disordered" evidence="1">
    <location>
        <begin position="22"/>
        <end position="102"/>
    </location>
</feature>
<protein>
    <submittedName>
        <fullName evidence="2">Uncharacterized protein</fullName>
    </submittedName>
</protein>
<feature type="compositionally biased region" description="Polar residues" evidence="1">
    <location>
        <begin position="91"/>
        <end position="102"/>
    </location>
</feature>
<dbReference type="Proteomes" id="UP000823941">
    <property type="component" value="Chromosome 15"/>
</dbReference>
<name>A0ABQ7QH80_PLUXY</name>
<evidence type="ECO:0000256" key="1">
    <source>
        <dbReference type="SAM" id="MobiDB-lite"/>
    </source>
</evidence>
<evidence type="ECO:0000313" key="2">
    <source>
        <dbReference type="EMBL" id="KAG7304582.1"/>
    </source>
</evidence>